<protein>
    <submittedName>
        <fullName evidence="2">Uncharacterized protein</fullName>
    </submittedName>
</protein>
<dbReference type="Proteomes" id="UP000663824">
    <property type="component" value="Unassembled WGS sequence"/>
</dbReference>
<name>A0A816BJF3_9BILA</name>
<evidence type="ECO:0000313" key="4">
    <source>
        <dbReference type="Proteomes" id="UP000663834"/>
    </source>
</evidence>
<organism evidence="2 4">
    <name type="scientific">Rotaria magnacalcarata</name>
    <dbReference type="NCBI Taxonomy" id="392030"/>
    <lineage>
        <taxon>Eukaryota</taxon>
        <taxon>Metazoa</taxon>
        <taxon>Spiralia</taxon>
        <taxon>Gnathifera</taxon>
        <taxon>Rotifera</taxon>
        <taxon>Eurotatoria</taxon>
        <taxon>Bdelloidea</taxon>
        <taxon>Philodinida</taxon>
        <taxon>Philodinidae</taxon>
        <taxon>Rotaria</taxon>
    </lineage>
</organism>
<evidence type="ECO:0000313" key="3">
    <source>
        <dbReference type="EMBL" id="CAF1975883.1"/>
    </source>
</evidence>
<evidence type="ECO:0000313" key="2">
    <source>
        <dbReference type="EMBL" id="CAF1609963.1"/>
    </source>
</evidence>
<dbReference type="PANTHER" id="PTHR16206">
    <property type="entry name" value="DEP DOMAIN-CONTAINING"/>
    <property type="match status" value="1"/>
</dbReference>
<evidence type="ECO:0000256" key="1">
    <source>
        <dbReference type="SAM" id="MobiDB-lite"/>
    </source>
</evidence>
<accession>A0A816BJF3</accession>
<dbReference type="Gene3D" id="1.10.10.10">
    <property type="entry name" value="Winged helix-like DNA-binding domain superfamily/Winged helix DNA-binding domain"/>
    <property type="match status" value="1"/>
</dbReference>
<feature type="region of interest" description="Disordered" evidence="1">
    <location>
        <begin position="550"/>
        <end position="585"/>
    </location>
</feature>
<dbReference type="EMBL" id="CAJNOW010012439">
    <property type="protein sequence ID" value="CAF1609963.1"/>
    <property type="molecule type" value="Genomic_DNA"/>
</dbReference>
<dbReference type="InterPro" id="IPR036388">
    <property type="entry name" value="WH-like_DNA-bd_sf"/>
</dbReference>
<sequence length="613" mass="70994">MSAIASATVKPKKQSFHATSVWNELVEGFRSKIELRKYRRNYFTQSYEQCFSSIDAISCMINVLKSHPNFETKQIEKHHAIRLLEKFYESKVFSDVVKNERRKTFVTENGIYQLLSKSDENIFQSMINTNKPTDYPVHSQQESSTSAMSDSWKQYFIERLEKYLLKTRNRHGGYLLHQIEQEMKIVDGSQMLSNLHNNMPSDPLTIAGQLVDWLPESMSIVINYPHSLEGRNLPDYPSFIFDLFDMVVDTFDMQREYLTSSMGVFNSIIQLIVNKGNPVSLESLYDCDDSRPVYCFSSEIYASRPTNNPYTSLKSRSSHARQTSRVHRVDSYEYKKVSSQDDEKTSGLTSLRRKSISSCDLFHVTSKTLASPFDEIHNWLNSKLVYLDASANNQDKISNDEVELIQLALVHLASSNRQFLYVILHFLAQCARNNHFCSNDTTKLRIYRAFLKLITINQDEKTCLTHIFDCFIEHHGKLFDISMDTRKIVARRLTKSKKENKYAALPSSMALNKKFSDDRPPRPSFKQLRISRPLTYNEHLDTDPHSMASATFARKPNLPSPTKKSQEKISSPTAMNSPRRRARSFEPRAHTTTLFDKTINPFHKLRVILKRNE</sequence>
<proteinExistence type="predicted"/>
<dbReference type="Proteomes" id="UP000663834">
    <property type="component" value="Unassembled WGS sequence"/>
</dbReference>
<gene>
    <name evidence="2" type="ORF">KQP761_LOCUS23261</name>
    <name evidence="3" type="ORF">MBJ925_LOCUS7031</name>
</gene>
<feature type="compositionally biased region" description="Polar residues" evidence="1">
    <location>
        <begin position="560"/>
        <end position="576"/>
    </location>
</feature>
<dbReference type="AlphaFoldDB" id="A0A816BJF3"/>
<dbReference type="PANTHER" id="PTHR16206:SF4">
    <property type="entry name" value="PROTEIN LET-99"/>
    <property type="match status" value="1"/>
</dbReference>
<comment type="caution">
    <text evidence="2">The sequence shown here is derived from an EMBL/GenBank/DDBJ whole genome shotgun (WGS) entry which is preliminary data.</text>
</comment>
<dbReference type="EMBL" id="CAJNRE010002376">
    <property type="protein sequence ID" value="CAF1975883.1"/>
    <property type="molecule type" value="Genomic_DNA"/>
</dbReference>
<dbReference type="OrthoDB" id="524326at2759"/>
<reference evidence="2" key="1">
    <citation type="submission" date="2021-02" db="EMBL/GenBank/DDBJ databases">
        <authorList>
            <person name="Nowell W R."/>
        </authorList>
    </citation>
    <scope>NUCLEOTIDE SEQUENCE</scope>
</reference>